<keyword evidence="1" id="KW-1133">Transmembrane helix</keyword>
<dbReference type="AlphaFoldDB" id="A0A101MEC0"/>
<protein>
    <submittedName>
        <fullName evidence="2">Uncharacterized protein</fullName>
    </submittedName>
</protein>
<comment type="caution">
    <text evidence="2">The sequence shown here is derived from an EMBL/GenBank/DDBJ whole genome shotgun (WGS) entry which is preliminary data.</text>
</comment>
<evidence type="ECO:0000313" key="2">
    <source>
        <dbReference type="EMBL" id="KUM59021.1"/>
    </source>
</evidence>
<dbReference type="EMBL" id="LLXE01000247">
    <property type="protein sequence ID" value="KUM59021.1"/>
    <property type="molecule type" value="Genomic_DNA"/>
</dbReference>
<reference evidence="2 3" key="1">
    <citation type="submission" date="2015-10" db="EMBL/GenBank/DDBJ databases">
        <title>Genome sequencing of Penicillium freii.</title>
        <authorList>
            <person name="Nguyen H.D."/>
            <person name="Visagie C.M."/>
            <person name="Seifert K.A."/>
        </authorList>
    </citation>
    <scope>NUCLEOTIDE SEQUENCE [LARGE SCALE GENOMIC DNA]</scope>
    <source>
        <strain evidence="2 3">DAOM 242723</strain>
    </source>
</reference>
<proteinExistence type="predicted"/>
<keyword evidence="1" id="KW-0472">Membrane</keyword>
<name>A0A101MEC0_PENFR</name>
<gene>
    <name evidence="2" type="ORF">ACN42_g8120</name>
</gene>
<evidence type="ECO:0000256" key="1">
    <source>
        <dbReference type="SAM" id="Phobius"/>
    </source>
</evidence>
<accession>A0A101MEC0</accession>
<feature type="transmembrane region" description="Helical" evidence="1">
    <location>
        <begin position="20"/>
        <end position="47"/>
    </location>
</feature>
<sequence length="100" mass="11672">MFMVRAVGKSRSADQFIDKLGFCLCVYAWHRIGTSCFFSFLFFFFFFNLPWKLLDSVARRALLIPYYMYVYGVNINLGDGEKATTVRGFLREDRGLFTCS</sequence>
<dbReference type="Proteomes" id="UP000055045">
    <property type="component" value="Unassembled WGS sequence"/>
</dbReference>
<keyword evidence="1" id="KW-0812">Transmembrane</keyword>
<keyword evidence="3" id="KW-1185">Reference proteome</keyword>
<organism evidence="2 3">
    <name type="scientific">Penicillium freii</name>
    <dbReference type="NCBI Taxonomy" id="48697"/>
    <lineage>
        <taxon>Eukaryota</taxon>
        <taxon>Fungi</taxon>
        <taxon>Dikarya</taxon>
        <taxon>Ascomycota</taxon>
        <taxon>Pezizomycotina</taxon>
        <taxon>Eurotiomycetes</taxon>
        <taxon>Eurotiomycetidae</taxon>
        <taxon>Eurotiales</taxon>
        <taxon>Aspergillaceae</taxon>
        <taxon>Penicillium</taxon>
    </lineage>
</organism>
<evidence type="ECO:0000313" key="3">
    <source>
        <dbReference type="Proteomes" id="UP000055045"/>
    </source>
</evidence>